<dbReference type="SMART" id="SM00248">
    <property type="entry name" value="ANK"/>
    <property type="match status" value="4"/>
</dbReference>
<keyword evidence="5" id="KW-0472">Membrane</keyword>
<dbReference type="InterPro" id="IPR051573">
    <property type="entry name" value="Ankyrin-SOCS_box_domain"/>
</dbReference>
<feature type="transmembrane region" description="Helical" evidence="5">
    <location>
        <begin position="310"/>
        <end position="328"/>
    </location>
</feature>
<evidence type="ECO:0000313" key="6">
    <source>
        <dbReference type="EMBL" id="MDI1488024.1"/>
    </source>
</evidence>
<evidence type="ECO:0000256" key="1">
    <source>
        <dbReference type="ARBA" id="ARBA00005949"/>
    </source>
</evidence>
<dbReference type="PROSITE" id="PS50297">
    <property type="entry name" value="ANK_REP_REGION"/>
    <property type="match status" value="2"/>
</dbReference>
<name>A0AA43TU89_9LECA</name>
<feature type="repeat" description="ANK" evidence="4">
    <location>
        <begin position="55"/>
        <end position="87"/>
    </location>
</feature>
<dbReference type="GO" id="GO:0016567">
    <property type="term" value="P:protein ubiquitination"/>
    <property type="evidence" value="ECO:0007669"/>
    <property type="project" value="TreeGrafter"/>
</dbReference>
<accession>A0AA43TU89</accession>
<keyword evidence="7" id="KW-1185">Reference proteome</keyword>
<dbReference type="Proteomes" id="UP001161017">
    <property type="component" value="Unassembled WGS sequence"/>
</dbReference>
<dbReference type="AlphaFoldDB" id="A0AA43TU89"/>
<dbReference type="PANTHER" id="PTHR24136">
    <property type="entry name" value="SOWAH (DROSOPHILA) HOMOLOG"/>
    <property type="match status" value="1"/>
</dbReference>
<reference evidence="6" key="1">
    <citation type="journal article" date="2023" name="Genome Biol. Evol.">
        <title>First Whole Genome Sequence and Flow Cytometry Genome Size Data for the Lichen-Forming Fungus Ramalina farinacea (Ascomycota).</title>
        <authorList>
            <person name="Llewellyn T."/>
            <person name="Mian S."/>
            <person name="Hill R."/>
            <person name="Leitch I.J."/>
            <person name="Gaya E."/>
        </authorList>
    </citation>
    <scope>NUCLEOTIDE SEQUENCE</scope>
    <source>
        <strain evidence="6">LIQ254RAFAR</strain>
    </source>
</reference>
<dbReference type="PANTHER" id="PTHR24136:SF15">
    <property type="entry name" value="ANK_REP_REGION DOMAIN-CONTAINING PROTEIN"/>
    <property type="match status" value="1"/>
</dbReference>
<proteinExistence type="inferred from homology"/>
<evidence type="ECO:0000313" key="7">
    <source>
        <dbReference type="Proteomes" id="UP001161017"/>
    </source>
</evidence>
<gene>
    <name evidence="6" type="ORF">OHK93_007298</name>
</gene>
<sequence>MITSQTMQTLHWNLSLPRTVPANAEIFNYARAGSTHHIERLFSLKRASATDITLYGTTLLHSAARSGHLHLTRLLIQEGADVNAQDEDGESPLHAAMARSGNYDVTRTLIDNGADLSCRAVDGKTPFHNIFNDTIGNVIMSDEFLEHMHPDGEGMSISHFIAWSSRSTSQAFQQGRLYDEAGLMAVDALGRTCLHFAAARGNLGVLEYIVSRVGSDDLEKRDVNGRTPFHYAGMSSRGAGVVEILMKKCRMQEEGVPASDLDDKRESTEDYQTKASTLCTYMRGLTSSSEAFNELLNTVPLGRGYTNQEIGVATATLFMLIMMILVGIPD</sequence>
<dbReference type="InterPro" id="IPR002110">
    <property type="entry name" value="Ankyrin_rpt"/>
</dbReference>
<dbReference type="EMBL" id="JAPUFD010000006">
    <property type="protein sequence ID" value="MDI1488024.1"/>
    <property type="molecule type" value="Genomic_DNA"/>
</dbReference>
<evidence type="ECO:0000256" key="5">
    <source>
        <dbReference type="SAM" id="Phobius"/>
    </source>
</evidence>
<organism evidence="6 7">
    <name type="scientific">Ramalina farinacea</name>
    <dbReference type="NCBI Taxonomy" id="258253"/>
    <lineage>
        <taxon>Eukaryota</taxon>
        <taxon>Fungi</taxon>
        <taxon>Dikarya</taxon>
        <taxon>Ascomycota</taxon>
        <taxon>Pezizomycotina</taxon>
        <taxon>Lecanoromycetes</taxon>
        <taxon>OSLEUM clade</taxon>
        <taxon>Lecanoromycetidae</taxon>
        <taxon>Lecanorales</taxon>
        <taxon>Lecanorineae</taxon>
        <taxon>Ramalinaceae</taxon>
        <taxon>Ramalina</taxon>
    </lineage>
</organism>
<keyword evidence="2" id="KW-0677">Repeat</keyword>
<dbReference type="Gene3D" id="1.25.40.20">
    <property type="entry name" value="Ankyrin repeat-containing domain"/>
    <property type="match status" value="2"/>
</dbReference>
<dbReference type="Pfam" id="PF12796">
    <property type="entry name" value="Ank_2"/>
    <property type="match status" value="2"/>
</dbReference>
<dbReference type="PRINTS" id="PR01415">
    <property type="entry name" value="ANKYRIN"/>
</dbReference>
<keyword evidence="5" id="KW-0812">Transmembrane</keyword>
<dbReference type="InterPro" id="IPR036770">
    <property type="entry name" value="Ankyrin_rpt-contain_sf"/>
</dbReference>
<dbReference type="SUPFAM" id="SSF48403">
    <property type="entry name" value="Ankyrin repeat"/>
    <property type="match status" value="1"/>
</dbReference>
<evidence type="ECO:0000256" key="4">
    <source>
        <dbReference type="PROSITE-ProRule" id="PRU00023"/>
    </source>
</evidence>
<feature type="repeat" description="ANK" evidence="4">
    <location>
        <begin position="88"/>
        <end position="121"/>
    </location>
</feature>
<comment type="similarity">
    <text evidence="1">Belongs to the ankyrin SOCS box (ASB) family.</text>
</comment>
<evidence type="ECO:0000256" key="2">
    <source>
        <dbReference type="ARBA" id="ARBA00022737"/>
    </source>
</evidence>
<evidence type="ECO:0000256" key="3">
    <source>
        <dbReference type="ARBA" id="ARBA00023043"/>
    </source>
</evidence>
<keyword evidence="3 4" id="KW-0040">ANK repeat</keyword>
<dbReference type="PROSITE" id="PS50088">
    <property type="entry name" value="ANK_REPEAT"/>
    <property type="match status" value="2"/>
</dbReference>
<keyword evidence="5" id="KW-1133">Transmembrane helix</keyword>
<protein>
    <submittedName>
        <fullName evidence="6">Uncharacterized protein</fullName>
    </submittedName>
</protein>
<comment type="caution">
    <text evidence="6">The sequence shown here is derived from an EMBL/GenBank/DDBJ whole genome shotgun (WGS) entry which is preliminary data.</text>
</comment>
<dbReference type="GO" id="GO:0045732">
    <property type="term" value="P:positive regulation of protein catabolic process"/>
    <property type="evidence" value="ECO:0007669"/>
    <property type="project" value="TreeGrafter"/>
</dbReference>